<keyword evidence="4" id="KW-1185">Reference proteome</keyword>
<feature type="transmembrane region" description="Helical" evidence="2">
    <location>
        <begin position="214"/>
        <end position="235"/>
    </location>
</feature>
<feature type="transmembrane region" description="Helical" evidence="2">
    <location>
        <begin position="148"/>
        <end position="169"/>
    </location>
</feature>
<feature type="transmembrane region" description="Helical" evidence="2">
    <location>
        <begin position="292"/>
        <end position="312"/>
    </location>
</feature>
<feature type="region of interest" description="Disordered" evidence="1">
    <location>
        <begin position="249"/>
        <end position="275"/>
    </location>
</feature>
<feature type="transmembrane region" description="Helical" evidence="2">
    <location>
        <begin position="55"/>
        <end position="81"/>
    </location>
</feature>
<evidence type="ECO:0000256" key="2">
    <source>
        <dbReference type="SAM" id="Phobius"/>
    </source>
</evidence>
<dbReference type="Proteomes" id="UP000241890">
    <property type="component" value="Unassembled WGS sequence"/>
</dbReference>
<organism evidence="3 4">
    <name type="scientific">Hondaea fermentalgiana</name>
    <dbReference type="NCBI Taxonomy" id="2315210"/>
    <lineage>
        <taxon>Eukaryota</taxon>
        <taxon>Sar</taxon>
        <taxon>Stramenopiles</taxon>
        <taxon>Bigyra</taxon>
        <taxon>Labyrinthulomycetes</taxon>
        <taxon>Thraustochytrida</taxon>
        <taxon>Thraustochytriidae</taxon>
        <taxon>Hondaea</taxon>
    </lineage>
</organism>
<proteinExistence type="predicted"/>
<keyword evidence="2" id="KW-0472">Membrane</keyword>
<comment type="caution">
    <text evidence="3">The sequence shown here is derived from an EMBL/GenBank/DDBJ whole genome shotgun (WGS) entry which is preliminary data.</text>
</comment>
<dbReference type="InParanoid" id="A0A2R5G2Q2"/>
<sequence>MTSCVTDEDCPGTFTCYTSDQSWFEDVVDTTGNSTCACSTWYAWSGDDCMELTNYTYVLIALQLFVTVTAFVWACIGLHVLWRIRTVYKEDKFFNPSNITAIFSTCSLLVLATWRAILTVTFFSPDKLTASQASDTDKYSIYTPGDRVFGTLTALFATLSALNVSLMWLQVANSSKRFRRQHFKFGFYRKVIIAFEIIYSILIITLMIANLPSFATLVSFPFIIFVVITFSLGQIKMNSLLHSMTTGSKTGPASNSDDAAEGSDSGTGTDSKAESTRRYRNMMRLIRNTSRFVIFWGVIIIATGLAYALMAMNWREYAPIDGFPMVTLGNELFAIGILGISVSIQWYVWRIIRARARRGAKQNAAATSRGADPQSFTNTATMNAAAVTTYQPKSEASFNHDKFKEGAASFHADFDEEDEDVYDHTYDPNDDYV</sequence>
<evidence type="ECO:0000313" key="3">
    <source>
        <dbReference type="EMBL" id="GBG24008.1"/>
    </source>
</evidence>
<gene>
    <name evidence="3" type="ORF">FCC1311_002262</name>
</gene>
<dbReference type="AlphaFoldDB" id="A0A2R5G2Q2"/>
<protein>
    <submittedName>
        <fullName evidence="3">Uncharacterized protein</fullName>
    </submittedName>
</protein>
<feature type="region of interest" description="Disordered" evidence="1">
    <location>
        <begin position="409"/>
        <end position="433"/>
    </location>
</feature>
<feature type="transmembrane region" description="Helical" evidence="2">
    <location>
        <begin position="93"/>
        <end position="117"/>
    </location>
</feature>
<dbReference type="EMBL" id="BEYU01000002">
    <property type="protein sequence ID" value="GBG24008.1"/>
    <property type="molecule type" value="Genomic_DNA"/>
</dbReference>
<evidence type="ECO:0000256" key="1">
    <source>
        <dbReference type="SAM" id="MobiDB-lite"/>
    </source>
</evidence>
<reference evidence="3 4" key="1">
    <citation type="submission" date="2017-12" db="EMBL/GenBank/DDBJ databases">
        <title>Sequencing, de novo assembly and annotation of complete genome of a new Thraustochytrid species, strain FCC1311.</title>
        <authorList>
            <person name="Sedici K."/>
            <person name="Godart F."/>
            <person name="Aiese Cigliano R."/>
            <person name="Sanseverino W."/>
            <person name="Barakat M."/>
            <person name="Ortet P."/>
            <person name="Marechal E."/>
            <person name="Cagnac O."/>
            <person name="Amato A."/>
        </authorList>
    </citation>
    <scope>NUCLEOTIDE SEQUENCE [LARGE SCALE GENOMIC DNA]</scope>
</reference>
<accession>A0A2R5G2Q2</accession>
<keyword evidence="2" id="KW-1133">Transmembrane helix</keyword>
<feature type="transmembrane region" description="Helical" evidence="2">
    <location>
        <begin position="190"/>
        <end position="208"/>
    </location>
</feature>
<evidence type="ECO:0000313" key="4">
    <source>
        <dbReference type="Proteomes" id="UP000241890"/>
    </source>
</evidence>
<keyword evidence="2" id="KW-0812">Transmembrane</keyword>
<feature type="transmembrane region" description="Helical" evidence="2">
    <location>
        <begin position="332"/>
        <end position="352"/>
    </location>
</feature>
<name>A0A2R5G2Q2_9STRA</name>